<dbReference type="EMBL" id="QRVA01000075">
    <property type="protein sequence ID" value="RGS09884.1"/>
    <property type="molecule type" value="Genomic_DNA"/>
</dbReference>
<dbReference type="Proteomes" id="UP000283872">
    <property type="component" value="Unassembled WGS sequence"/>
</dbReference>
<reference evidence="1 2" key="1">
    <citation type="submission" date="2018-08" db="EMBL/GenBank/DDBJ databases">
        <title>A genome reference for cultivated species of the human gut microbiota.</title>
        <authorList>
            <person name="Zou Y."/>
            <person name="Xue W."/>
            <person name="Luo G."/>
        </authorList>
    </citation>
    <scope>NUCLEOTIDE SEQUENCE [LARGE SCALE GENOMIC DNA]</scope>
    <source>
        <strain evidence="1 2">AF24-12</strain>
    </source>
</reference>
<protein>
    <submittedName>
        <fullName evidence="1">Uncharacterized protein</fullName>
    </submittedName>
</protein>
<dbReference type="AlphaFoldDB" id="A0A3R5ZFA3"/>
<organism evidence="1 2">
    <name type="scientific">Segatella copri</name>
    <dbReference type="NCBI Taxonomy" id="165179"/>
    <lineage>
        <taxon>Bacteria</taxon>
        <taxon>Pseudomonadati</taxon>
        <taxon>Bacteroidota</taxon>
        <taxon>Bacteroidia</taxon>
        <taxon>Bacteroidales</taxon>
        <taxon>Prevotellaceae</taxon>
        <taxon>Segatella</taxon>
    </lineage>
</organism>
<evidence type="ECO:0000313" key="1">
    <source>
        <dbReference type="EMBL" id="RGS09884.1"/>
    </source>
</evidence>
<name>A0A3R5ZFA3_9BACT</name>
<sequence>MPIFTLKKLMLMSRGRNYMNTPADIRTRIRYIEEVGTLLDQMVYEEIVSLKDIENEFPITYDTIRKLRKIDHTTSFETIRKTGYIIGHYLHVKHVEFNNCKGKLRISEDKLILLNRLQNKFEEIYGLQAIIVKEMIDKKDDIRKFLNEK</sequence>
<gene>
    <name evidence="1" type="ORF">DWY11_15560</name>
</gene>
<comment type="caution">
    <text evidence="1">The sequence shown here is derived from an EMBL/GenBank/DDBJ whole genome shotgun (WGS) entry which is preliminary data.</text>
</comment>
<proteinExistence type="predicted"/>
<evidence type="ECO:0000313" key="2">
    <source>
        <dbReference type="Proteomes" id="UP000283872"/>
    </source>
</evidence>
<accession>A0A3R5ZFA3</accession>